<evidence type="ECO:0000313" key="1">
    <source>
        <dbReference type="Proteomes" id="UP000887579"/>
    </source>
</evidence>
<name>A0AC34FWS2_9BILA</name>
<proteinExistence type="predicted"/>
<reference evidence="2" key="1">
    <citation type="submission" date="2022-11" db="UniProtKB">
        <authorList>
            <consortium name="WormBaseParasite"/>
        </authorList>
    </citation>
    <scope>IDENTIFICATION</scope>
</reference>
<sequence>MQFTVTRTKGSKFGLELQRHTTDGEAVVIVSAMHAGSLFEEKLKVLDILSKVDGQGFANVKMWADVLNEVSKLNESFIVDIKRPISPRALQYCRQQTPASSGPVNQSSMQKSVKKELDELSIIRPSVGPNRITVMTPGTSRDIQLVNQSSTKAIASKAFTSKPDILSFKPIGGIIKPSSSICVELTRNIVANGREKAVFKFAEAEPEKK</sequence>
<evidence type="ECO:0000313" key="2">
    <source>
        <dbReference type="WBParaSite" id="ES5_v2.g22009.t1"/>
    </source>
</evidence>
<protein>
    <submittedName>
        <fullName evidence="2">MSP domain-containing protein</fullName>
    </submittedName>
</protein>
<dbReference type="WBParaSite" id="ES5_v2.g22009.t1">
    <property type="protein sequence ID" value="ES5_v2.g22009.t1"/>
    <property type="gene ID" value="ES5_v2.g22009"/>
</dbReference>
<accession>A0AC34FWS2</accession>
<organism evidence="1 2">
    <name type="scientific">Panagrolaimus sp. ES5</name>
    <dbReference type="NCBI Taxonomy" id="591445"/>
    <lineage>
        <taxon>Eukaryota</taxon>
        <taxon>Metazoa</taxon>
        <taxon>Ecdysozoa</taxon>
        <taxon>Nematoda</taxon>
        <taxon>Chromadorea</taxon>
        <taxon>Rhabditida</taxon>
        <taxon>Tylenchina</taxon>
        <taxon>Panagrolaimomorpha</taxon>
        <taxon>Panagrolaimoidea</taxon>
        <taxon>Panagrolaimidae</taxon>
        <taxon>Panagrolaimus</taxon>
    </lineage>
</organism>
<dbReference type="Proteomes" id="UP000887579">
    <property type="component" value="Unplaced"/>
</dbReference>